<dbReference type="Pfam" id="PF00069">
    <property type="entry name" value="Pkinase"/>
    <property type="match status" value="1"/>
</dbReference>
<dbReference type="EMBL" id="FN668639">
    <property type="protein sequence ID" value="CBK20909.2"/>
    <property type="molecule type" value="Genomic_DNA"/>
</dbReference>
<sequence length="339" mass="39107">MSVISTEKRSQREVFVQATQELSAYNQSITSILIRDIFVAITQSRMVLDGLLIRQFESGSSVSIIRSRIRSEYCQKEYYIPVSILYPISGFENERIRIFLIVSKNTTVNKQCHYVDENKEIHMNGIEQWIWTDGLLPVISSLHDYFAVICPLFEMYPDILIPFSDLEVRERLGQGASAIVYHGIYQGRDVALKKMCKIPTEVDYRYLVREFQTQMRFKHQCILEIIGHSEDPAGFPILIMELGGPSLEDLIIKRKLKLSNATKKKYIQNVAEALAYLHSYNIVHRDIKLANVLVKNDIAKVADFGYAREIGTFLSPFPCRKQQEHSSLVLWLARDVIIH</sequence>
<reference evidence="6" key="1">
    <citation type="submission" date="2010-02" db="EMBL/GenBank/DDBJ databases">
        <title>Sequencing and annotation of the Blastocystis hominis genome.</title>
        <authorList>
            <person name="Wincker P."/>
        </authorList>
    </citation>
    <scope>NUCLEOTIDE SEQUENCE</scope>
    <source>
        <strain evidence="6">Singapore isolate B</strain>
    </source>
</reference>
<dbReference type="InterPro" id="IPR000719">
    <property type="entry name" value="Prot_kinase_dom"/>
</dbReference>
<evidence type="ECO:0000256" key="2">
    <source>
        <dbReference type="ARBA" id="ARBA00022840"/>
    </source>
</evidence>
<dbReference type="GO" id="GO:0005524">
    <property type="term" value="F:ATP binding"/>
    <property type="evidence" value="ECO:0007669"/>
    <property type="project" value="UniProtKB-UniRule"/>
</dbReference>
<dbReference type="GeneID" id="24918431"/>
<name>D8LXB4_BLAHO</name>
<keyword evidence="4" id="KW-0808">Transferase</keyword>
<organism evidence="6">
    <name type="scientific">Blastocystis hominis</name>
    <dbReference type="NCBI Taxonomy" id="12968"/>
    <lineage>
        <taxon>Eukaryota</taxon>
        <taxon>Sar</taxon>
        <taxon>Stramenopiles</taxon>
        <taxon>Bigyra</taxon>
        <taxon>Opalozoa</taxon>
        <taxon>Opalinata</taxon>
        <taxon>Blastocystidae</taxon>
        <taxon>Blastocystis</taxon>
    </lineage>
</organism>
<evidence type="ECO:0000313" key="7">
    <source>
        <dbReference type="Proteomes" id="UP000008312"/>
    </source>
</evidence>
<evidence type="ECO:0000313" key="6">
    <source>
        <dbReference type="EMBL" id="CBK20909.2"/>
    </source>
</evidence>
<dbReference type="Gene3D" id="1.10.510.10">
    <property type="entry name" value="Transferase(Phosphotransferase) domain 1"/>
    <property type="match status" value="1"/>
</dbReference>
<evidence type="ECO:0000259" key="5">
    <source>
        <dbReference type="PROSITE" id="PS50011"/>
    </source>
</evidence>
<feature type="binding site" evidence="3">
    <location>
        <position position="193"/>
    </location>
    <ligand>
        <name>ATP</name>
        <dbReference type="ChEBI" id="CHEBI:30616"/>
    </ligand>
</feature>
<dbReference type="PROSITE" id="PS00108">
    <property type="entry name" value="PROTEIN_KINASE_ST"/>
    <property type="match status" value="1"/>
</dbReference>
<dbReference type="InterPro" id="IPR008271">
    <property type="entry name" value="Ser/Thr_kinase_AS"/>
</dbReference>
<keyword evidence="1 3" id="KW-0547">Nucleotide-binding</keyword>
<dbReference type="InterPro" id="IPR017441">
    <property type="entry name" value="Protein_kinase_ATP_BS"/>
</dbReference>
<dbReference type="PROSITE" id="PS00107">
    <property type="entry name" value="PROTEIN_KINASE_ATP"/>
    <property type="match status" value="1"/>
</dbReference>
<protein>
    <recommendedName>
        <fullName evidence="5">Protein kinase domain-containing protein</fullName>
    </recommendedName>
</protein>
<dbReference type="CDD" id="cd00180">
    <property type="entry name" value="PKc"/>
    <property type="match status" value="1"/>
</dbReference>
<evidence type="ECO:0000256" key="3">
    <source>
        <dbReference type="PROSITE-ProRule" id="PRU10141"/>
    </source>
</evidence>
<dbReference type="SUPFAM" id="SSF56112">
    <property type="entry name" value="Protein kinase-like (PK-like)"/>
    <property type="match status" value="1"/>
</dbReference>
<dbReference type="InParanoid" id="D8LXB4"/>
<dbReference type="OrthoDB" id="76576at2759"/>
<dbReference type="CDD" id="cd11685">
    <property type="entry name" value="UEV_TSG101-like"/>
    <property type="match status" value="1"/>
</dbReference>
<dbReference type="Gene3D" id="3.10.110.10">
    <property type="entry name" value="Ubiquitin Conjugating Enzyme"/>
    <property type="match status" value="1"/>
</dbReference>
<feature type="domain" description="Protein kinase" evidence="5">
    <location>
        <begin position="166"/>
        <end position="339"/>
    </location>
</feature>
<evidence type="ECO:0000256" key="1">
    <source>
        <dbReference type="ARBA" id="ARBA00022741"/>
    </source>
</evidence>
<gene>
    <name evidence="6" type="ORF">GSBLH_T00001154001</name>
</gene>
<dbReference type="InterPro" id="IPR016135">
    <property type="entry name" value="UBQ-conjugating_enzyme/RWD"/>
</dbReference>
<dbReference type="InterPro" id="IPR011009">
    <property type="entry name" value="Kinase-like_dom_sf"/>
</dbReference>
<keyword evidence="4" id="KW-0418">Kinase</keyword>
<dbReference type="RefSeq" id="XP_012894957.1">
    <property type="nucleotide sequence ID" value="XM_013039503.1"/>
</dbReference>
<dbReference type="PANTHER" id="PTHR44329">
    <property type="entry name" value="SERINE/THREONINE-PROTEIN KINASE TNNI3K-RELATED"/>
    <property type="match status" value="1"/>
</dbReference>
<keyword evidence="2 3" id="KW-0067">ATP-binding</keyword>
<dbReference type="SMART" id="SM00220">
    <property type="entry name" value="S_TKc"/>
    <property type="match status" value="1"/>
</dbReference>
<dbReference type="Proteomes" id="UP000008312">
    <property type="component" value="Unassembled WGS sequence"/>
</dbReference>
<proteinExistence type="inferred from homology"/>
<dbReference type="InterPro" id="IPR051681">
    <property type="entry name" value="Ser/Thr_Kinases-Pseudokinases"/>
</dbReference>
<evidence type="ECO:0000256" key="4">
    <source>
        <dbReference type="RuleBase" id="RU000304"/>
    </source>
</evidence>
<accession>D8LXB4</accession>
<dbReference type="PROSITE" id="PS50011">
    <property type="entry name" value="PROTEIN_KINASE_DOM"/>
    <property type="match status" value="1"/>
</dbReference>
<comment type="similarity">
    <text evidence="4">Belongs to the protein kinase superfamily.</text>
</comment>
<keyword evidence="7" id="KW-1185">Reference proteome</keyword>
<dbReference type="GO" id="GO:0004674">
    <property type="term" value="F:protein serine/threonine kinase activity"/>
    <property type="evidence" value="ECO:0007669"/>
    <property type="project" value="UniProtKB-KW"/>
</dbReference>
<dbReference type="AlphaFoldDB" id="D8LXB4"/>
<keyword evidence="4" id="KW-0723">Serine/threonine-protein kinase</keyword>